<dbReference type="InterPro" id="IPR036162">
    <property type="entry name" value="Resolvase-like_N_sf"/>
</dbReference>
<dbReference type="InterPro" id="IPR006119">
    <property type="entry name" value="Resolv_N"/>
</dbReference>
<dbReference type="SMART" id="SM00857">
    <property type="entry name" value="Resolvase"/>
    <property type="match status" value="1"/>
</dbReference>
<evidence type="ECO:0000313" key="7">
    <source>
        <dbReference type="Proteomes" id="UP000606889"/>
    </source>
</evidence>
<dbReference type="CDD" id="cd03768">
    <property type="entry name" value="SR_ResInv"/>
    <property type="match status" value="1"/>
</dbReference>
<protein>
    <submittedName>
        <fullName evidence="6">Recombinase family protein</fullName>
    </submittedName>
</protein>
<keyword evidence="3" id="KW-0233">DNA recombination</keyword>
<keyword evidence="2" id="KW-0238">DNA-binding</keyword>
<reference evidence="6 7" key="1">
    <citation type="submission" date="2020-08" db="EMBL/GenBank/DDBJ databases">
        <title>Genome public.</title>
        <authorList>
            <person name="Liu C."/>
            <person name="Sun Q."/>
        </authorList>
    </citation>
    <scope>NUCLEOTIDE SEQUENCE [LARGE SCALE GENOMIC DNA]</scope>
    <source>
        <strain evidence="6 7">NSJ-35</strain>
    </source>
</reference>
<dbReference type="InterPro" id="IPR050639">
    <property type="entry name" value="SSR_resolvase"/>
</dbReference>
<dbReference type="PROSITE" id="PS51736">
    <property type="entry name" value="RECOMBINASES_3"/>
    <property type="match status" value="1"/>
</dbReference>
<dbReference type="PROSITE" id="PS00397">
    <property type="entry name" value="RECOMBINASES_1"/>
    <property type="match status" value="1"/>
</dbReference>
<dbReference type="EMBL" id="JACOON010000014">
    <property type="protein sequence ID" value="MBC5649545.1"/>
    <property type="molecule type" value="Genomic_DNA"/>
</dbReference>
<evidence type="ECO:0000256" key="3">
    <source>
        <dbReference type="ARBA" id="ARBA00023172"/>
    </source>
</evidence>
<dbReference type="Pfam" id="PF00239">
    <property type="entry name" value="Resolvase"/>
    <property type="match status" value="1"/>
</dbReference>
<dbReference type="Proteomes" id="UP000606889">
    <property type="component" value="Unassembled WGS sequence"/>
</dbReference>
<dbReference type="PROSITE" id="PS00398">
    <property type="entry name" value="RECOMBINASES_2"/>
    <property type="match status" value="1"/>
</dbReference>
<dbReference type="Gene3D" id="1.10.10.60">
    <property type="entry name" value="Homeodomain-like"/>
    <property type="match status" value="1"/>
</dbReference>
<evidence type="ECO:0000256" key="4">
    <source>
        <dbReference type="PROSITE-ProRule" id="PRU10137"/>
    </source>
</evidence>
<name>A0ABR7EID8_9FIRM</name>
<proteinExistence type="predicted"/>
<organism evidence="6 7">
    <name type="scientific">Christensenella tenuis</name>
    <dbReference type="NCBI Taxonomy" id="2763033"/>
    <lineage>
        <taxon>Bacteria</taxon>
        <taxon>Bacillati</taxon>
        <taxon>Bacillota</taxon>
        <taxon>Clostridia</taxon>
        <taxon>Christensenellales</taxon>
        <taxon>Christensenellaceae</taxon>
        <taxon>Christensenella</taxon>
    </lineage>
</organism>
<feature type="domain" description="Resolvase/invertase-type recombinase catalytic" evidence="5">
    <location>
        <begin position="2"/>
        <end position="146"/>
    </location>
</feature>
<evidence type="ECO:0000256" key="2">
    <source>
        <dbReference type="ARBA" id="ARBA00023125"/>
    </source>
</evidence>
<dbReference type="RefSeq" id="WP_186858985.1">
    <property type="nucleotide sequence ID" value="NZ_JACOON010000014.1"/>
</dbReference>
<feature type="active site" description="O-(5'-phospho-DNA)-serine intermediate" evidence="4">
    <location>
        <position position="10"/>
    </location>
</feature>
<comment type="caution">
    <text evidence="6">The sequence shown here is derived from an EMBL/GenBank/DDBJ whole genome shotgun (WGS) entry which is preliminary data.</text>
</comment>
<keyword evidence="1" id="KW-0229">DNA integration</keyword>
<keyword evidence="7" id="KW-1185">Reference proteome</keyword>
<accession>A0ABR7EID8</accession>
<dbReference type="InterPro" id="IPR006118">
    <property type="entry name" value="Recombinase_CS"/>
</dbReference>
<dbReference type="PANTHER" id="PTHR30461">
    <property type="entry name" value="DNA-INVERTASE FROM LAMBDOID PROPHAGE"/>
    <property type="match status" value="1"/>
</dbReference>
<evidence type="ECO:0000259" key="5">
    <source>
        <dbReference type="PROSITE" id="PS51736"/>
    </source>
</evidence>
<dbReference type="SUPFAM" id="SSF53041">
    <property type="entry name" value="Resolvase-like"/>
    <property type="match status" value="1"/>
</dbReference>
<dbReference type="Gene3D" id="3.40.50.1390">
    <property type="entry name" value="Resolvase, N-terminal catalytic domain"/>
    <property type="match status" value="1"/>
</dbReference>
<evidence type="ECO:0000256" key="1">
    <source>
        <dbReference type="ARBA" id="ARBA00022908"/>
    </source>
</evidence>
<evidence type="ECO:0000313" key="6">
    <source>
        <dbReference type="EMBL" id="MBC5649545.1"/>
    </source>
</evidence>
<dbReference type="PANTHER" id="PTHR30461:SF2">
    <property type="entry name" value="SERINE RECOMBINASE PINE-RELATED"/>
    <property type="match status" value="1"/>
</dbReference>
<sequence length="211" mass="24334">MAQYGYIRVSTREQNERRQQDALRAYRIPDKNVFMDKMSGKDFERPEYIRMMKRLKKGDILVVKSIDRLGRNYGDVMEQWRIITKEKGVDIKVLDMPLLDTTQAKDLLGTFIADLVLQLLSFVAENERSTIRQRQAEGIASAKARGVKFGRPARPNPKNFDKLCERWLKGGITLRQLAAETGMPPSTLYRKMQKHKKTAPKYAANTILSNI</sequence>
<gene>
    <name evidence="6" type="ORF">H8S18_14490</name>
</gene>